<comment type="similarity">
    <text evidence="1 6">Belongs to the small GTPase superfamily. Arf family.</text>
</comment>
<keyword evidence="3 4" id="KW-0342">GTP-binding</keyword>
<evidence type="ECO:0000256" key="5">
    <source>
        <dbReference type="PIRSR" id="PIRSR606689-2"/>
    </source>
</evidence>
<dbReference type="AlphaFoldDB" id="A0A0G4GZV6"/>
<gene>
    <name evidence="7" type="ORF">Vbra_22881</name>
</gene>
<keyword evidence="5" id="KW-0460">Magnesium</keyword>
<dbReference type="InParanoid" id="A0A0G4GZV6"/>
<dbReference type="GO" id="GO:0005525">
    <property type="term" value="F:GTP binding"/>
    <property type="evidence" value="ECO:0007669"/>
    <property type="project" value="UniProtKB-KW"/>
</dbReference>
<dbReference type="InterPro" id="IPR027417">
    <property type="entry name" value="P-loop_NTPase"/>
</dbReference>
<dbReference type="FunFam" id="3.40.50.300:FF:001166">
    <property type="entry name" value="ADP-ribosylation factor D"/>
    <property type="match status" value="1"/>
</dbReference>
<dbReference type="OMA" id="FTCWDLG"/>
<evidence type="ECO:0000256" key="4">
    <source>
        <dbReference type="PIRSR" id="PIRSR606689-1"/>
    </source>
</evidence>
<evidence type="ECO:0000313" key="7">
    <source>
        <dbReference type="EMBL" id="CEM36726.1"/>
    </source>
</evidence>
<dbReference type="VEuPathDB" id="CryptoDB:Vbra_22881"/>
<dbReference type="InterPro" id="IPR024156">
    <property type="entry name" value="Small_GTPase_ARF"/>
</dbReference>
<dbReference type="Proteomes" id="UP000041254">
    <property type="component" value="Unassembled WGS sequence"/>
</dbReference>
<dbReference type="STRING" id="1169540.A0A0G4GZV6"/>
<dbReference type="SUPFAM" id="SSF52540">
    <property type="entry name" value="P-loop containing nucleoside triphosphate hydrolases"/>
    <property type="match status" value="1"/>
</dbReference>
<evidence type="ECO:0000256" key="1">
    <source>
        <dbReference type="ARBA" id="ARBA00010290"/>
    </source>
</evidence>
<proteinExistence type="inferred from homology"/>
<sequence>MGLLVSKLWQTLFHSREDVKIVIVGLNNAGKTTILYKLHLGQVVMTQPTIGSNVEEVVHNKIRFQVWDLGGQENLRATWTTYFTSAAAIVFVVDSNDQENMVVAKMELFNVLLNDTLKKSCLLVFANKQDIQGARTAGQICEDLNLHSVRDHDWHIQACCALSGEGLKEGMDWIAARVLAMQSKHYR</sequence>
<name>A0A0G4GZV6_VITBC</name>
<dbReference type="PRINTS" id="PR00328">
    <property type="entry name" value="SAR1GTPBP"/>
</dbReference>
<dbReference type="PhylomeDB" id="A0A0G4GZV6"/>
<reference evidence="7 8" key="1">
    <citation type="submission" date="2014-11" db="EMBL/GenBank/DDBJ databases">
        <authorList>
            <person name="Zhu J."/>
            <person name="Qi W."/>
            <person name="Song R."/>
        </authorList>
    </citation>
    <scope>NUCLEOTIDE SEQUENCE [LARGE SCALE GENOMIC DNA]</scope>
</reference>
<dbReference type="PANTHER" id="PTHR11711">
    <property type="entry name" value="ADP RIBOSYLATION FACTOR-RELATED"/>
    <property type="match status" value="1"/>
</dbReference>
<dbReference type="PROSITE" id="PS51417">
    <property type="entry name" value="ARF"/>
    <property type="match status" value="1"/>
</dbReference>
<evidence type="ECO:0000256" key="3">
    <source>
        <dbReference type="ARBA" id="ARBA00023134"/>
    </source>
</evidence>
<feature type="binding site" evidence="5">
    <location>
        <position position="49"/>
    </location>
    <ligand>
        <name>Mg(2+)</name>
        <dbReference type="ChEBI" id="CHEBI:18420"/>
    </ligand>
</feature>
<feature type="binding site" evidence="4">
    <location>
        <begin position="127"/>
        <end position="130"/>
    </location>
    <ligand>
        <name>GTP</name>
        <dbReference type="ChEBI" id="CHEBI:37565"/>
    </ligand>
</feature>
<feature type="binding site" evidence="5">
    <location>
        <position position="32"/>
    </location>
    <ligand>
        <name>Mg(2+)</name>
        <dbReference type="ChEBI" id="CHEBI:18420"/>
    </ligand>
</feature>
<evidence type="ECO:0000313" key="8">
    <source>
        <dbReference type="Proteomes" id="UP000041254"/>
    </source>
</evidence>
<dbReference type="GO" id="GO:0046872">
    <property type="term" value="F:metal ion binding"/>
    <property type="evidence" value="ECO:0007669"/>
    <property type="project" value="UniProtKB-KW"/>
</dbReference>
<evidence type="ECO:0000256" key="6">
    <source>
        <dbReference type="RuleBase" id="RU003925"/>
    </source>
</evidence>
<keyword evidence="2 4" id="KW-0547">Nucleotide-binding</keyword>
<feature type="binding site" evidence="4">
    <location>
        <begin position="25"/>
        <end position="32"/>
    </location>
    <ligand>
        <name>GTP</name>
        <dbReference type="ChEBI" id="CHEBI:37565"/>
    </ligand>
</feature>
<organism evidence="7 8">
    <name type="scientific">Vitrella brassicaformis (strain CCMP3155)</name>
    <dbReference type="NCBI Taxonomy" id="1169540"/>
    <lineage>
        <taxon>Eukaryota</taxon>
        <taxon>Sar</taxon>
        <taxon>Alveolata</taxon>
        <taxon>Colpodellida</taxon>
        <taxon>Vitrellaceae</taxon>
        <taxon>Vitrella</taxon>
    </lineage>
</organism>
<evidence type="ECO:0000256" key="2">
    <source>
        <dbReference type="ARBA" id="ARBA00022741"/>
    </source>
</evidence>
<dbReference type="SMART" id="SM00178">
    <property type="entry name" value="SAR"/>
    <property type="match status" value="1"/>
</dbReference>
<dbReference type="Gene3D" id="3.40.50.300">
    <property type="entry name" value="P-loop containing nucleotide triphosphate hydrolases"/>
    <property type="match status" value="1"/>
</dbReference>
<accession>A0A0G4GZV6</accession>
<protein>
    <submittedName>
        <fullName evidence="7">Uncharacterized protein</fullName>
    </submittedName>
</protein>
<feature type="binding site" evidence="4">
    <location>
        <position position="71"/>
    </location>
    <ligand>
        <name>GTP</name>
        <dbReference type="ChEBI" id="CHEBI:37565"/>
    </ligand>
</feature>
<keyword evidence="5" id="KW-0479">Metal-binding</keyword>
<dbReference type="SMART" id="SM00177">
    <property type="entry name" value="ARF"/>
    <property type="match status" value="1"/>
</dbReference>
<dbReference type="InterPro" id="IPR005225">
    <property type="entry name" value="Small_GTP-bd"/>
</dbReference>
<dbReference type="EMBL" id="CDMY01000906">
    <property type="protein sequence ID" value="CEM36726.1"/>
    <property type="molecule type" value="Genomic_DNA"/>
</dbReference>
<dbReference type="Pfam" id="PF00025">
    <property type="entry name" value="Arf"/>
    <property type="match status" value="1"/>
</dbReference>
<dbReference type="NCBIfam" id="TIGR00231">
    <property type="entry name" value="small_GTP"/>
    <property type="match status" value="1"/>
</dbReference>
<dbReference type="InterPro" id="IPR006689">
    <property type="entry name" value="Small_GTPase_ARF/SAR"/>
</dbReference>
<keyword evidence="8" id="KW-1185">Reference proteome</keyword>
<dbReference type="OrthoDB" id="2011769at2759"/>
<dbReference type="GO" id="GO:0003924">
    <property type="term" value="F:GTPase activity"/>
    <property type="evidence" value="ECO:0007669"/>
    <property type="project" value="InterPro"/>
</dbReference>